<name>A0A318XPC3_9FIRM</name>
<evidence type="ECO:0000256" key="4">
    <source>
        <dbReference type="SAM" id="SignalP"/>
    </source>
</evidence>
<evidence type="ECO:0000313" key="6">
    <source>
        <dbReference type="EMBL" id="PYG88790.1"/>
    </source>
</evidence>
<dbReference type="RefSeq" id="WP_110461212.1">
    <property type="nucleotide sequence ID" value="NZ_QKMR01000005.1"/>
</dbReference>
<feature type="transmembrane region" description="Helical" evidence="3">
    <location>
        <begin position="273"/>
        <end position="300"/>
    </location>
</feature>
<proteinExistence type="predicted"/>
<feature type="domain" description="DUF4349" evidence="5">
    <location>
        <begin position="83"/>
        <end position="300"/>
    </location>
</feature>
<keyword evidence="3" id="KW-0472">Membrane</keyword>
<dbReference type="EMBL" id="QKMR01000005">
    <property type="protein sequence ID" value="PYG88790.1"/>
    <property type="molecule type" value="Genomic_DNA"/>
</dbReference>
<protein>
    <submittedName>
        <fullName evidence="6">Uncharacterized protein DUF4349</fullName>
    </submittedName>
</protein>
<comment type="caution">
    <text evidence="6">The sequence shown here is derived from an EMBL/GenBank/DDBJ whole genome shotgun (WGS) entry which is preliminary data.</text>
</comment>
<feature type="compositionally biased region" description="Low complexity" evidence="2">
    <location>
        <begin position="45"/>
        <end position="56"/>
    </location>
</feature>
<feature type="region of interest" description="Disordered" evidence="2">
    <location>
        <begin position="44"/>
        <end position="74"/>
    </location>
</feature>
<dbReference type="OrthoDB" id="2162337at2"/>
<organism evidence="6 7">
    <name type="scientific">Ruminiclostridium sufflavum DSM 19573</name>
    <dbReference type="NCBI Taxonomy" id="1121337"/>
    <lineage>
        <taxon>Bacteria</taxon>
        <taxon>Bacillati</taxon>
        <taxon>Bacillota</taxon>
        <taxon>Clostridia</taxon>
        <taxon>Eubacteriales</taxon>
        <taxon>Oscillospiraceae</taxon>
        <taxon>Ruminiclostridium</taxon>
    </lineage>
</organism>
<feature type="chain" id="PRO_5038903104" evidence="4">
    <location>
        <begin position="20"/>
        <end position="318"/>
    </location>
</feature>
<keyword evidence="7" id="KW-1185">Reference proteome</keyword>
<accession>A0A318XPC3</accession>
<evidence type="ECO:0000256" key="2">
    <source>
        <dbReference type="SAM" id="MobiDB-lite"/>
    </source>
</evidence>
<feature type="signal peptide" evidence="4">
    <location>
        <begin position="1"/>
        <end position="19"/>
    </location>
</feature>
<keyword evidence="3" id="KW-1133">Transmembrane helix</keyword>
<dbReference type="Proteomes" id="UP000248132">
    <property type="component" value="Unassembled WGS sequence"/>
</dbReference>
<dbReference type="AlphaFoldDB" id="A0A318XPC3"/>
<feature type="compositionally biased region" description="Polar residues" evidence="2">
    <location>
        <begin position="59"/>
        <end position="74"/>
    </location>
</feature>
<reference evidence="6 7" key="1">
    <citation type="submission" date="2018-06" db="EMBL/GenBank/DDBJ databases">
        <title>Genomic Encyclopedia of Type Strains, Phase I: the one thousand microbial genomes (KMG-I) project.</title>
        <authorList>
            <person name="Kyrpides N."/>
        </authorList>
    </citation>
    <scope>NUCLEOTIDE SEQUENCE [LARGE SCALE GENOMIC DNA]</scope>
    <source>
        <strain evidence="6 7">DSM 19573</strain>
    </source>
</reference>
<keyword evidence="3" id="KW-0812">Transmembrane</keyword>
<evidence type="ECO:0000256" key="1">
    <source>
        <dbReference type="SAM" id="Coils"/>
    </source>
</evidence>
<evidence type="ECO:0000259" key="5">
    <source>
        <dbReference type="Pfam" id="PF14257"/>
    </source>
</evidence>
<keyword evidence="4" id="KW-0732">Signal</keyword>
<evidence type="ECO:0000256" key="3">
    <source>
        <dbReference type="SAM" id="Phobius"/>
    </source>
</evidence>
<dbReference type="PROSITE" id="PS51257">
    <property type="entry name" value="PROKAR_LIPOPROTEIN"/>
    <property type="match status" value="1"/>
</dbReference>
<sequence length="318" mass="34928">MYRKLIIWILMIAVSVSMAGCGSTASKSETSKKDIALTFNDSMDAGSAQSGEGAAETLPASSSQAESNNVNEQSTDNIAGVNQKIIFTGQVNLETLDFEKTKTDLCQYISSAGGFIQSSTVQGSGIGYGGLKSAEYVFRIPKAGYNQAFIDLRKFGTVVLEQSNGEDVTERYFDTEARLKSLKIQQERLQELLKKADKMEDILKIEKELQTTLYEIENCTGTLKKWDSLVEYSTLNVNISEVEQIKPAQPKEKDGFFHRLAYSFKNSVAGIGVFLQASAVLLAAAVPVIVPLGLIGYLIFRLAKRKARGLKDNENKEK</sequence>
<feature type="coiled-coil region" evidence="1">
    <location>
        <begin position="179"/>
        <end position="209"/>
    </location>
</feature>
<keyword evidence="1" id="KW-0175">Coiled coil</keyword>
<dbReference type="Pfam" id="PF14257">
    <property type="entry name" value="DUF4349"/>
    <property type="match status" value="1"/>
</dbReference>
<gene>
    <name evidence="6" type="ORF">LY28_01147</name>
</gene>
<evidence type="ECO:0000313" key="7">
    <source>
        <dbReference type="Proteomes" id="UP000248132"/>
    </source>
</evidence>
<dbReference type="InterPro" id="IPR025645">
    <property type="entry name" value="DUF4349"/>
</dbReference>